<evidence type="ECO:0000256" key="4">
    <source>
        <dbReference type="ARBA" id="ARBA00023054"/>
    </source>
</evidence>
<protein>
    <submittedName>
        <fullName evidence="10">GRIP domain-containing protein</fullName>
    </submittedName>
</protein>
<dbReference type="PANTHER" id="PTHR23157:SF25">
    <property type="entry name" value="GRIP AND COILED-COIL DOMAIN-CONTAINING PROTEIN 1"/>
    <property type="match status" value="1"/>
</dbReference>
<keyword evidence="9" id="KW-1185">Reference proteome</keyword>
<feature type="domain" description="GRIP" evidence="8">
    <location>
        <begin position="604"/>
        <end position="655"/>
    </location>
</feature>
<feature type="coiled-coil region" evidence="6">
    <location>
        <begin position="284"/>
        <end position="311"/>
    </location>
</feature>
<organism evidence="9 10">
    <name type="scientific">Haemonchus contortus</name>
    <name type="common">Barber pole worm</name>
    <dbReference type="NCBI Taxonomy" id="6289"/>
    <lineage>
        <taxon>Eukaryota</taxon>
        <taxon>Metazoa</taxon>
        <taxon>Ecdysozoa</taxon>
        <taxon>Nematoda</taxon>
        <taxon>Chromadorea</taxon>
        <taxon>Rhabditida</taxon>
        <taxon>Rhabditina</taxon>
        <taxon>Rhabditomorpha</taxon>
        <taxon>Strongyloidea</taxon>
        <taxon>Trichostrongylidae</taxon>
        <taxon>Haemonchus</taxon>
    </lineage>
</organism>
<feature type="region of interest" description="Disordered" evidence="7">
    <location>
        <begin position="487"/>
        <end position="548"/>
    </location>
</feature>
<evidence type="ECO:0000256" key="1">
    <source>
        <dbReference type="ARBA" id="ARBA00004184"/>
    </source>
</evidence>
<dbReference type="OMA" id="TEECDKQ"/>
<comment type="subcellular location">
    <subcellularLocation>
        <location evidence="2">Cytoplasm</location>
    </subcellularLocation>
    <subcellularLocation>
        <location evidence="1">Endomembrane system</location>
        <topology evidence="1">Peripheral membrane protein</topology>
    </subcellularLocation>
</comment>
<proteinExistence type="predicted"/>
<dbReference type="PANTHER" id="PTHR23157">
    <property type="entry name" value="GRIP AND COILED-COIL DOMAIN-CONTAINING PROTEIN 1"/>
    <property type="match status" value="1"/>
</dbReference>
<evidence type="ECO:0000313" key="10">
    <source>
        <dbReference type="WBParaSite" id="HCON_00185230-00001"/>
    </source>
</evidence>
<evidence type="ECO:0000256" key="2">
    <source>
        <dbReference type="ARBA" id="ARBA00004496"/>
    </source>
</evidence>
<evidence type="ECO:0000313" key="9">
    <source>
        <dbReference type="Proteomes" id="UP000025227"/>
    </source>
</evidence>
<keyword evidence="4 6" id="KW-0175">Coiled coil</keyword>
<dbReference type="Proteomes" id="UP000025227">
    <property type="component" value="Unplaced"/>
</dbReference>
<feature type="coiled-coil region" evidence="6">
    <location>
        <begin position="553"/>
        <end position="611"/>
    </location>
</feature>
<evidence type="ECO:0000256" key="6">
    <source>
        <dbReference type="SAM" id="Coils"/>
    </source>
</evidence>
<accession>A0A7I4Z4C3</accession>
<keyword evidence="5" id="KW-0472">Membrane</keyword>
<evidence type="ECO:0000256" key="7">
    <source>
        <dbReference type="SAM" id="MobiDB-lite"/>
    </source>
</evidence>
<evidence type="ECO:0000256" key="3">
    <source>
        <dbReference type="ARBA" id="ARBA00022490"/>
    </source>
</evidence>
<dbReference type="OrthoDB" id="1926336at2759"/>
<dbReference type="InterPro" id="IPR000237">
    <property type="entry name" value="GRIP_dom"/>
</dbReference>
<feature type="coiled-coil region" evidence="6">
    <location>
        <begin position="369"/>
        <end position="477"/>
    </location>
</feature>
<dbReference type="Pfam" id="PF16704">
    <property type="entry name" value="Rab_bind"/>
    <property type="match status" value="1"/>
</dbReference>
<keyword evidence="3" id="KW-0963">Cytoplasm</keyword>
<sequence length="680" mass="78254">MATNTSESDGRNSQAKSKLDTLSREDLIRFVKRQLEHVNLSKMEIKRLKQSLEEKDAAINDLLAENSQLKSSERENNEAQVTSPVENGSAVNADMEQLLELNAQLTNEIALLKKERTRHEDDLAAVLQTNNHLRSQLDDALQEAAALREQQTATDVFSLELKDYEKKMVQLNKSLKNAETALEAVKVEKEELIQQLSTQKGSSVRITTECSVLQRQLQEVKNELNEEKSRNRELSTAMDRLQDNFNVLVSAKNDERVTLEAKIAHNEELTNFLQRSNEQKSMEISDLLAENQVLKSRCDNLEADYQAYKSRARYVLEQQAKTVESDATNKQDNTEQVREGLACLKHELEELYAAHKIVLRDVGRYRDQCEKLESSNRSAKGQLAEAQRQNNKTNEELLNCQMMLKIRGTECYQLQVRTAELEKQLQEEVNANKKKIRALHEEIASKAVMEAELTSELERERSRCEDAIRRLTEIQKERSRVVIPPVFPQHSRERTTDSYPPAEITGRTSTMSSNTFKDEEEEHERTLEDVLFGEEAADTDSPRLNDGNSVKSVHQLMEQNERLVKNLQHTRELLSDTEATNATLVAQSSLLKEEIRRLERNEERVRHIENSEYLKNIIIKFLCPERVSGERMQLVPILTTMLRLSPEETERLNRIAAQDEAARRESEGTWGSYLRWGRLN</sequence>
<dbReference type="AlphaFoldDB" id="A0A7I4Z4C3"/>
<name>A0A7I4Z4C3_HAECO</name>
<dbReference type="PROSITE" id="PS50913">
    <property type="entry name" value="GRIP"/>
    <property type="match status" value="1"/>
</dbReference>
<dbReference type="Pfam" id="PF01465">
    <property type="entry name" value="GRIP"/>
    <property type="match status" value="1"/>
</dbReference>
<dbReference type="InterPro" id="IPR051952">
    <property type="entry name" value="Golgi-autophagy_related"/>
</dbReference>
<dbReference type="WBParaSite" id="HCON_00185230-00001">
    <property type="protein sequence ID" value="HCON_00185230-00001"/>
    <property type="gene ID" value="HCON_00185230"/>
</dbReference>
<dbReference type="SMART" id="SM00755">
    <property type="entry name" value="Grip"/>
    <property type="match status" value="1"/>
</dbReference>
<evidence type="ECO:0000256" key="5">
    <source>
        <dbReference type="ARBA" id="ARBA00023136"/>
    </source>
</evidence>
<reference evidence="10" key="1">
    <citation type="submission" date="2020-12" db="UniProtKB">
        <authorList>
            <consortium name="WormBaseParasite"/>
        </authorList>
    </citation>
    <scope>IDENTIFICATION</scope>
    <source>
        <strain evidence="10">MHco3</strain>
    </source>
</reference>
<evidence type="ECO:0000259" key="8">
    <source>
        <dbReference type="PROSITE" id="PS50913"/>
    </source>
</evidence>
<dbReference type="GO" id="GO:0005794">
    <property type="term" value="C:Golgi apparatus"/>
    <property type="evidence" value="ECO:0007669"/>
    <property type="project" value="TreeGrafter"/>
</dbReference>
<feature type="region of interest" description="Disordered" evidence="7">
    <location>
        <begin position="66"/>
        <end position="85"/>
    </location>
</feature>
<feature type="compositionally biased region" description="Polar residues" evidence="7">
    <location>
        <begin position="506"/>
        <end position="515"/>
    </location>
</feature>
<dbReference type="InterPro" id="IPR032023">
    <property type="entry name" value="GCC2_Rab_bind"/>
</dbReference>